<sequence>MKTEGGLKLLKGVLMGGERLRVDLRLTEDRDQLGPDADGFATLPVFDVPCGCNYEYLSGATQLKTYQYRGRVWFEFLDRTRCEYSWALSRESTLFASPLVTFDADVCPKDPINTKKDLWDDMNSWSEEEKRTLAIGNTIEYVVKPIAKKLAKGVLIDFQSASAFHTIAWESTIKGTVKLGPLAGNHPVKGVKIAWELGQGNVTKGEVISLGDGSFEIDLKVQDKSLDWTTPVPVLLEFSKTTGTAQHTFRCNSGAFSCTNATVYAKHLTFDQEIEIQDDSALPIYGQISIANVRASGVCPLEHAKVCAEVKTRTGDFVPEMCVHTDNKGNFVLLGTLGTVVRVVPSYSNHTFVPINAASAETFTIVTGQEFKGYNFEDVSTTKTSVQIAGGKCNRYLGVARLQPYVNGCPYDYRRIDQTEKEQTHELPAHAIEFEVSSIIDRLKADRKDIVEAFRALNRLQVNLTSAVEGEDGAKGMAEVEPKPIDEPLWIPEDGELLLAGTGFIDRQDEPQLREKTNLKQPSVAFTDNLMNLFAFDEHGMLKMENNDATLMTRFELPKWTSVSAYCVRMHDDVVYYLERSKTALVLWGFEIEAPGSAEVKADLSALLQASGYNPETEVISFDISERVDGLVYFALGQDVFEFKLGAAPVDWAPRVQVGKGVIGAKLNKIQWIKCDGGVLYLSDVGHLVTYRLETSAITTLVEKPGIRAFDVVNGEYITAYTSGQPEYKGKDMDAAKMMFQGVNASFSKVSIVGDFVVASSTTHEQLFIARRKQSYKTEELGVPAVRFQFNGTETLRVVAVGDAFPKKCPQPSNANENYMLLPSRTLTRVVIYAKQDFKGGIGECDQFDSDREISLENNIGLHWDPVSKVGSPADKAEYDKLTREGKEEEAEHYIRCYPRCKLPIQHLINKKGENGTAHATVLLKVGYPEFTKPFYRRLGATIQFKSQTATTITSNVYIQGMEETEKAGSLNLPEYKPLTIIRDPPGGMSSAYYENVVTSVRVDEEKVRELMGVHNDLKLYGGVRLKGKVEAGAIFLFGLVSSGIQFMDIGSLSGASSETDADWLSRYEDETKQSRFTTTWSFRTNNEMYLAGKMSDVFVTPSLTVFLTKNKEVNYDVEACEAKSDSIWAYNLGQEDNKPSLNFVTYLQLTTVELPRLRNVLAQAIKENKPENETQTFRDAIDSWEATLAQYENTNTEMERGHLPAPNKWFSITHKMNAEYRTMGGYSNDSQVRAQHYTSIFPNFDGDMAKNIKQEWEGTNSFTFSGGGAVLDFSVKEEHVDNVVTIIGGDADNLQQSSNAGVFFDTKVATVAAVEAGGSLKYTRDFTSSHTKTIEDGMSTKVGFSLGDPDHRAGITL</sequence>
<reference evidence="1" key="1">
    <citation type="submission" date="2021-01" db="EMBL/GenBank/DDBJ databases">
        <authorList>
            <person name="Corre E."/>
            <person name="Pelletier E."/>
            <person name="Niang G."/>
            <person name="Scheremetjew M."/>
            <person name="Finn R."/>
            <person name="Kale V."/>
            <person name="Holt S."/>
            <person name="Cochrane G."/>
            <person name="Meng A."/>
            <person name="Brown T."/>
            <person name="Cohen L."/>
        </authorList>
    </citation>
    <scope>NUCLEOTIDE SEQUENCE</scope>
    <source>
        <strain evidence="1">NY070348D</strain>
    </source>
</reference>
<protein>
    <submittedName>
        <fullName evidence="1">Uncharacterized protein</fullName>
    </submittedName>
</protein>
<name>A0A7S2SCV2_9STRA</name>
<organism evidence="1">
    <name type="scientific">Mucochytrium quahogii</name>
    <dbReference type="NCBI Taxonomy" id="96639"/>
    <lineage>
        <taxon>Eukaryota</taxon>
        <taxon>Sar</taxon>
        <taxon>Stramenopiles</taxon>
        <taxon>Bigyra</taxon>
        <taxon>Labyrinthulomycetes</taxon>
        <taxon>Thraustochytrida</taxon>
        <taxon>Thraustochytriidae</taxon>
        <taxon>Mucochytrium</taxon>
    </lineage>
</organism>
<accession>A0A7S2SCV2</accession>
<evidence type="ECO:0000313" key="1">
    <source>
        <dbReference type="EMBL" id="CAD9695965.1"/>
    </source>
</evidence>
<gene>
    <name evidence="1" type="ORF">QSP1433_LOCUS12673</name>
</gene>
<proteinExistence type="predicted"/>
<dbReference type="EMBL" id="HBHK01019988">
    <property type="protein sequence ID" value="CAD9695965.1"/>
    <property type="molecule type" value="Transcribed_RNA"/>
</dbReference>